<dbReference type="Proteomes" id="UP000177798">
    <property type="component" value="Chromosome 3"/>
</dbReference>
<organism evidence="1 2">
    <name type="scientific">Sclerotinia sclerotiorum (strain ATCC 18683 / 1980 / Ss-1)</name>
    <name type="common">White mold</name>
    <name type="synonym">Whetzelinia sclerotiorum</name>
    <dbReference type="NCBI Taxonomy" id="665079"/>
    <lineage>
        <taxon>Eukaryota</taxon>
        <taxon>Fungi</taxon>
        <taxon>Dikarya</taxon>
        <taxon>Ascomycota</taxon>
        <taxon>Pezizomycotina</taxon>
        <taxon>Leotiomycetes</taxon>
        <taxon>Helotiales</taxon>
        <taxon>Sclerotiniaceae</taxon>
        <taxon>Sclerotinia</taxon>
    </lineage>
</organism>
<dbReference type="EMBL" id="CP017816">
    <property type="protein sequence ID" value="APA07990.1"/>
    <property type="molecule type" value="Genomic_DNA"/>
</dbReference>
<sequence>MSGTGYRKYRCKYWLIHRCGNRLLVNNEPQLEETKQSFHHSSINPPPLLIPTPISLPLNLPPSVSPPAPPGHWFIQEPGQKWSERWASATSDEKNKYAFELANSEGGMDLMRTNFSRDVKAPEHWVHDDIV</sequence>
<gene>
    <name evidence="1" type="ORF">sscle_03g027600</name>
</gene>
<evidence type="ECO:0000313" key="1">
    <source>
        <dbReference type="EMBL" id="APA07990.1"/>
    </source>
</evidence>
<evidence type="ECO:0000313" key="2">
    <source>
        <dbReference type="Proteomes" id="UP000177798"/>
    </source>
</evidence>
<name>A0A1D9PZ74_SCLS1</name>
<reference evidence="2" key="1">
    <citation type="journal article" date="2017" name="Genome Biol. Evol.">
        <title>The complete genome sequence of the phytopathogenic fungus Sclerotinia sclerotiorum reveals insights into the genome architecture of broad host range pathogens.</title>
        <authorList>
            <person name="Derbyshire M."/>
            <person name="Denton-Giles M."/>
            <person name="Hegedus D."/>
            <person name="Seifbarghy S."/>
            <person name="Rollins J."/>
            <person name="van Kan J."/>
            <person name="Seidl M.F."/>
            <person name="Faino L."/>
            <person name="Mbengue M."/>
            <person name="Navaud O."/>
            <person name="Raffaele S."/>
            <person name="Hammond-Kosack K."/>
            <person name="Heard S."/>
            <person name="Oliver R."/>
        </authorList>
    </citation>
    <scope>NUCLEOTIDE SEQUENCE [LARGE SCALE GENOMIC DNA]</scope>
    <source>
        <strain evidence="2">ATCC 18683 / 1980 / Ss-1</strain>
    </source>
</reference>
<dbReference type="OrthoDB" id="10488200at2759"/>
<dbReference type="VEuPathDB" id="FungiDB:sscle_03g027600"/>
<dbReference type="AlphaFoldDB" id="A0A1D9PZ74"/>
<protein>
    <submittedName>
        <fullName evidence="1">Uncharacterized protein</fullName>
    </submittedName>
</protein>
<proteinExistence type="predicted"/>
<accession>A0A1D9PZ74</accession>